<comment type="subcellular location">
    <subcellularLocation>
        <location evidence="6">Cell membrane</location>
        <topology evidence="6">Multi-pass membrane protein</topology>
    </subcellularLocation>
    <subcellularLocation>
        <location evidence="1">Membrane</location>
    </subcellularLocation>
</comment>
<dbReference type="CDD" id="cd06662">
    <property type="entry name" value="SURF1"/>
    <property type="match status" value="1"/>
</dbReference>
<evidence type="ECO:0000256" key="4">
    <source>
        <dbReference type="ARBA" id="ARBA00022989"/>
    </source>
</evidence>
<evidence type="ECO:0000313" key="8">
    <source>
        <dbReference type="EMBL" id="MFD2839435.1"/>
    </source>
</evidence>
<sequence>MGIVPNEQMPELRQPTSDAADRKPLSTLQWIGVALLVALAVVGCITAGRWQFSRYEHREEAINTVKANYESVPVPLEALLSSPDAELEPSQPWTRVEATGRYAPQYTALLRNRPINSTPSVHVLVPFVTNSGHTLLVNRGWSAQDTDFERPSVLPDPPAGEVTIVVHLRPSEPKPTRGAPVGQVQMIHVPDAFAAGLEWGSGTAGDLPGQYENVYGSLDSESPAATDFINPPPRPSTDPKNHLSYALQWWVFAIGAVAGFGVLIIRETRSRRAPNAQSNPFAELNRLERSSGEGSSATSRRRKQEPTEEDYEDSLFE</sequence>
<feature type="transmembrane region" description="Helical" evidence="6">
    <location>
        <begin position="28"/>
        <end position="48"/>
    </location>
</feature>
<evidence type="ECO:0000256" key="3">
    <source>
        <dbReference type="ARBA" id="ARBA00022692"/>
    </source>
</evidence>
<dbReference type="Proteomes" id="UP001597391">
    <property type="component" value="Unassembled WGS sequence"/>
</dbReference>
<gene>
    <name evidence="8" type="ORF">ACFSYH_02495</name>
</gene>
<feature type="compositionally biased region" description="Acidic residues" evidence="7">
    <location>
        <begin position="307"/>
        <end position="317"/>
    </location>
</feature>
<keyword evidence="3 6" id="KW-0812">Transmembrane</keyword>
<proteinExistence type="inferred from homology"/>
<dbReference type="PANTHER" id="PTHR23427:SF2">
    <property type="entry name" value="SURFEIT LOCUS PROTEIN 1"/>
    <property type="match status" value="1"/>
</dbReference>
<evidence type="ECO:0000256" key="6">
    <source>
        <dbReference type="RuleBase" id="RU363076"/>
    </source>
</evidence>
<dbReference type="PANTHER" id="PTHR23427">
    <property type="entry name" value="SURFEIT LOCUS PROTEIN"/>
    <property type="match status" value="1"/>
</dbReference>
<keyword evidence="9" id="KW-1185">Reference proteome</keyword>
<keyword evidence="4 6" id="KW-1133">Transmembrane helix</keyword>
<feature type="region of interest" description="Disordered" evidence="7">
    <location>
        <begin position="271"/>
        <end position="317"/>
    </location>
</feature>
<dbReference type="RefSeq" id="WP_377464908.1">
    <property type="nucleotide sequence ID" value="NZ_JBHUOP010000001.1"/>
</dbReference>
<evidence type="ECO:0000256" key="5">
    <source>
        <dbReference type="ARBA" id="ARBA00023136"/>
    </source>
</evidence>
<evidence type="ECO:0000256" key="1">
    <source>
        <dbReference type="ARBA" id="ARBA00004370"/>
    </source>
</evidence>
<organism evidence="8 9">
    <name type="scientific">Populibacterium corticicola</name>
    <dbReference type="NCBI Taxonomy" id="1812826"/>
    <lineage>
        <taxon>Bacteria</taxon>
        <taxon>Bacillati</taxon>
        <taxon>Actinomycetota</taxon>
        <taxon>Actinomycetes</taxon>
        <taxon>Micrococcales</taxon>
        <taxon>Jonesiaceae</taxon>
        <taxon>Populibacterium</taxon>
    </lineage>
</organism>
<dbReference type="EMBL" id="JBHUOP010000001">
    <property type="protein sequence ID" value="MFD2839435.1"/>
    <property type="molecule type" value="Genomic_DNA"/>
</dbReference>
<keyword evidence="6" id="KW-1003">Cell membrane</keyword>
<dbReference type="InterPro" id="IPR002994">
    <property type="entry name" value="Surf1/Shy1"/>
</dbReference>
<evidence type="ECO:0000313" key="9">
    <source>
        <dbReference type="Proteomes" id="UP001597391"/>
    </source>
</evidence>
<comment type="caution">
    <text evidence="8">The sequence shown here is derived from an EMBL/GenBank/DDBJ whole genome shotgun (WGS) entry which is preliminary data.</text>
</comment>
<dbReference type="Pfam" id="PF02104">
    <property type="entry name" value="SURF1"/>
    <property type="match status" value="1"/>
</dbReference>
<reference evidence="9" key="1">
    <citation type="journal article" date="2019" name="Int. J. Syst. Evol. Microbiol.">
        <title>The Global Catalogue of Microorganisms (GCM) 10K type strain sequencing project: providing services to taxonomists for standard genome sequencing and annotation.</title>
        <authorList>
            <consortium name="The Broad Institute Genomics Platform"/>
            <consortium name="The Broad Institute Genome Sequencing Center for Infectious Disease"/>
            <person name="Wu L."/>
            <person name="Ma J."/>
        </authorList>
    </citation>
    <scope>NUCLEOTIDE SEQUENCE [LARGE SCALE GENOMIC DNA]</scope>
    <source>
        <strain evidence="9">KCTC 33576</strain>
    </source>
</reference>
<dbReference type="PROSITE" id="PS50895">
    <property type="entry name" value="SURF1"/>
    <property type="match status" value="1"/>
</dbReference>
<name>A0ABW5XAG6_9MICO</name>
<accession>A0ABW5XAG6</accession>
<dbReference type="InterPro" id="IPR045214">
    <property type="entry name" value="Surf1/Surf4"/>
</dbReference>
<evidence type="ECO:0000256" key="2">
    <source>
        <dbReference type="ARBA" id="ARBA00007165"/>
    </source>
</evidence>
<feature type="region of interest" description="Disordered" evidence="7">
    <location>
        <begin position="1"/>
        <end position="20"/>
    </location>
</feature>
<protein>
    <recommendedName>
        <fullName evidence="6">SURF1-like protein</fullName>
    </recommendedName>
</protein>
<keyword evidence="5 6" id="KW-0472">Membrane</keyword>
<comment type="similarity">
    <text evidence="2 6">Belongs to the SURF1 family.</text>
</comment>
<feature type="transmembrane region" description="Helical" evidence="6">
    <location>
        <begin position="243"/>
        <end position="265"/>
    </location>
</feature>
<evidence type="ECO:0000256" key="7">
    <source>
        <dbReference type="SAM" id="MobiDB-lite"/>
    </source>
</evidence>